<keyword evidence="1" id="KW-0489">Methyltransferase</keyword>
<dbReference type="InterPro" id="IPR044053">
    <property type="entry name" value="AsaB-like"/>
</dbReference>
<gene>
    <name evidence="1" type="ORF">E4634_12215</name>
</gene>
<protein>
    <submittedName>
        <fullName evidence="1">Methyltransferase</fullName>
    </submittedName>
</protein>
<dbReference type="OrthoDB" id="7052511at2"/>
<dbReference type="GO" id="GO:0032259">
    <property type="term" value="P:methylation"/>
    <property type="evidence" value="ECO:0007669"/>
    <property type="project" value="UniProtKB-KW"/>
</dbReference>
<keyword evidence="1" id="KW-0808">Transferase</keyword>
<reference evidence="1 2" key="1">
    <citation type="submission" date="2019-04" db="EMBL/GenBank/DDBJ databases">
        <title>Taxonomy of novel Haliea sp. from mangrove soil of West Coast of India.</title>
        <authorList>
            <person name="Verma A."/>
            <person name="Kumar P."/>
            <person name="Krishnamurthi S."/>
        </authorList>
    </citation>
    <scope>NUCLEOTIDE SEQUENCE [LARGE SCALE GENOMIC DNA]</scope>
    <source>
        <strain evidence="1 2">SAOS-164</strain>
    </source>
</reference>
<name>A0A4Z0M0I0_9GAMM</name>
<dbReference type="RefSeq" id="WP_135444268.1">
    <property type="nucleotide sequence ID" value="NZ_SRLE01000008.1"/>
</dbReference>
<dbReference type="AlphaFoldDB" id="A0A4Z0M0I0"/>
<evidence type="ECO:0000313" key="1">
    <source>
        <dbReference type="EMBL" id="TGD73041.1"/>
    </source>
</evidence>
<dbReference type="PANTHER" id="PTHR34598">
    <property type="entry name" value="BLL6449 PROTEIN"/>
    <property type="match status" value="1"/>
</dbReference>
<dbReference type="GO" id="GO:0016491">
    <property type="term" value="F:oxidoreductase activity"/>
    <property type="evidence" value="ECO:0007669"/>
    <property type="project" value="InterPro"/>
</dbReference>
<dbReference type="PANTHER" id="PTHR34598:SF3">
    <property type="entry name" value="OXIDOREDUCTASE AN1597"/>
    <property type="match status" value="1"/>
</dbReference>
<proteinExistence type="predicted"/>
<keyword evidence="2" id="KW-1185">Reference proteome</keyword>
<accession>A0A4Z0M0I0</accession>
<organism evidence="1 2">
    <name type="scientific">Mangrovimicrobium sediminis</name>
    <dbReference type="NCBI Taxonomy" id="2562682"/>
    <lineage>
        <taxon>Bacteria</taxon>
        <taxon>Pseudomonadati</taxon>
        <taxon>Pseudomonadota</taxon>
        <taxon>Gammaproteobacteria</taxon>
        <taxon>Cellvibrionales</taxon>
        <taxon>Halieaceae</taxon>
        <taxon>Mangrovimicrobium</taxon>
    </lineage>
</organism>
<evidence type="ECO:0000313" key="2">
    <source>
        <dbReference type="Proteomes" id="UP000298050"/>
    </source>
</evidence>
<sequence>MASKDTQARLRYLVPGPERPVYYASQAGADAALNVTARFEDREVAVRDARALRPLPSLAREGFCLRAQHTAVDDFYALEPQRERYEVELTELVLAATGAESALVFDHTLRSDSAAVRGARTTRETASLIHNDYTAASAAKRVRDRLTAEQAAARLQRRFAIVNAWRSVAGVIWHSPLACCDGRSLAESDLVPSERRAAERVGELELVTWNPAHRWYYFPEMRPDEVLLIKTWDSDPGEGAARAVHTAFDNPLAPADAPPRESIESRLLVFFA</sequence>
<dbReference type="GO" id="GO:0008168">
    <property type="term" value="F:methyltransferase activity"/>
    <property type="evidence" value="ECO:0007669"/>
    <property type="project" value="UniProtKB-KW"/>
</dbReference>
<dbReference type="NCBIfam" id="NF041278">
    <property type="entry name" value="CmcJ_NvfI_EfuI"/>
    <property type="match status" value="1"/>
</dbReference>
<dbReference type="Proteomes" id="UP000298050">
    <property type="component" value="Unassembled WGS sequence"/>
</dbReference>
<dbReference type="EMBL" id="SRLE01000008">
    <property type="protein sequence ID" value="TGD73041.1"/>
    <property type="molecule type" value="Genomic_DNA"/>
</dbReference>
<comment type="caution">
    <text evidence="1">The sequence shown here is derived from an EMBL/GenBank/DDBJ whole genome shotgun (WGS) entry which is preliminary data.</text>
</comment>